<dbReference type="InterPro" id="IPR006501">
    <property type="entry name" value="Pectinesterase_inhib_dom"/>
</dbReference>
<organism evidence="5">
    <name type="scientific">Cunninghamia lanceolata</name>
    <name type="common">China fir</name>
    <name type="synonym">Pinus lanceolata</name>
    <dbReference type="NCBI Taxonomy" id="28977"/>
    <lineage>
        <taxon>Eukaryota</taxon>
        <taxon>Viridiplantae</taxon>
        <taxon>Streptophyta</taxon>
        <taxon>Embryophyta</taxon>
        <taxon>Tracheophyta</taxon>
        <taxon>Spermatophyta</taxon>
        <taxon>Pinopsida</taxon>
        <taxon>Pinidae</taxon>
        <taxon>Conifers II</taxon>
        <taxon>Cupressales</taxon>
        <taxon>Cupressaceae</taxon>
        <taxon>Cunninghamia</taxon>
    </lineage>
</organism>
<evidence type="ECO:0000259" key="4">
    <source>
        <dbReference type="SMART" id="SM00856"/>
    </source>
</evidence>
<dbReference type="InterPro" id="IPR051955">
    <property type="entry name" value="PME_Inhibitor"/>
</dbReference>
<dbReference type="CDD" id="cd15798">
    <property type="entry name" value="PMEI-like_3"/>
    <property type="match status" value="1"/>
</dbReference>
<evidence type="ECO:0000313" key="5">
    <source>
        <dbReference type="EMBL" id="QIR83196.1"/>
    </source>
</evidence>
<dbReference type="NCBIfam" id="TIGR01614">
    <property type="entry name" value="PME_inhib"/>
    <property type="match status" value="1"/>
</dbReference>
<dbReference type="SMART" id="SM00856">
    <property type="entry name" value="PMEI"/>
    <property type="match status" value="1"/>
</dbReference>
<accession>A0A6G9W2S2</accession>
<sequence>MDGPKGGWDMEERRNSKPRKRSMLIAIATVILVAALITVVIVVIHQNNQEKDNIPAQIGTIPPPIIWSPPVYPSPYVSPPTISPPTISPPTISPPTISPPTISPSVPPPTVSPSVPPPVTSPVVSATIVMACDTALYRNVCISTLSSYPGASHANLTQLAGIAVELCLDEAKKAYEFVGNLRAQSVNKSDQNALKDCVDLLKDTGDQLNSSLSTLTHLSSGSFQSEIGDIQTWVSAALTNPATCIDGLQEVNANMVPVIKAKTENVTEYMSNALAVINKLSET</sequence>
<keyword evidence="3" id="KW-0812">Transmembrane</keyword>
<feature type="transmembrane region" description="Helical" evidence="3">
    <location>
        <begin position="23"/>
        <end position="44"/>
    </location>
</feature>
<keyword evidence="1" id="KW-0732">Signal</keyword>
<dbReference type="SUPFAM" id="SSF101148">
    <property type="entry name" value="Plant invertase/pectin methylesterase inhibitor"/>
    <property type="match status" value="1"/>
</dbReference>
<protein>
    <submittedName>
        <fullName evidence="5">Pectin methylesterase inhibitor 2</fullName>
    </submittedName>
</protein>
<evidence type="ECO:0000256" key="2">
    <source>
        <dbReference type="SAM" id="MobiDB-lite"/>
    </source>
</evidence>
<dbReference type="Gene3D" id="1.20.140.40">
    <property type="entry name" value="Invertase/pectin methylesterase inhibitor family protein"/>
    <property type="match status" value="1"/>
</dbReference>
<reference evidence="5" key="1">
    <citation type="submission" date="2019-03" db="EMBL/GenBank/DDBJ databases">
        <title>Molecular characterization of PME/PMEI genes and their involvement in root border cells releasing of Chinese fir.</title>
        <authorList>
            <person name="Lu W."/>
        </authorList>
    </citation>
    <scope>NUCLEOTIDE SEQUENCE</scope>
</reference>
<dbReference type="EMBL" id="MK585505">
    <property type="protein sequence ID" value="QIR83196.1"/>
    <property type="molecule type" value="mRNA"/>
</dbReference>
<feature type="region of interest" description="Disordered" evidence="2">
    <location>
        <begin position="83"/>
        <end position="115"/>
    </location>
</feature>
<dbReference type="AlphaFoldDB" id="A0A6G9W2S2"/>
<dbReference type="GO" id="GO:0004857">
    <property type="term" value="F:enzyme inhibitor activity"/>
    <property type="evidence" value="ECO:0007669"/>
    <property type="project" value="InterPro"/>
</dbReference>
<keyword evidence="3" id="KW-1133">Transmembrane helix</keyword>
<dbReference type="Pfam" id="PF04043">
    <property type="entry name" value="PMEI"/>
    <property type="match status" value="1"/>
</dbReference>
<evidence type="ECO:0000256" key="1">
    <source>
        <dbReference type="ARBA" id="ARBA00022729"/>
    </source>
</evidence>
<name>A0A6G9W2S2_CUNLA</name>
<keyword evidence="3" id="KW-0472">Membrane</keyword>
<dbReference type="PANTHER" id="PTHR31080:SF296">
    <property type="entry name" value="OS05G0360900 PROTEIN"/>
    <property type="match status" value="1"/>
</dbReference>
<gene>
    <name evidence="5" type="primary">PMEI2</name>
</gene>
<proteinExistence type="evidence at transcript level"/>
<feature type="domain" description="Pectinesterase inhibitor" evidence="4">
    <location>
        <begin position="123"/>
        <end position="276"/>
    </location>
</feature>
<dbReference type="PANTHER" id="PTHR31080">
    <property type="entry name" value="PECTINESTERASE INHIBITOR-LIKE"/>
    <property type="match status" value="1"/>
</dbReference>
<dbReference type="InterPro" id="IPR035513">
    <property type="entry name" value="Invertase/methylesterase_inhib"/>
</dbReference>
<evidence type="ECO:0000256" key="3">
    <source>
        <dbReference type="SAM" id="Phobius"/>
    </source>
</evidence>